<sequence length="372" mass="42913">MVNKTLLYLFFLLAGSYPYLQVSAGTPACEKSTQKLLSSGYQYKSDLLLVSDDGQHLAAFVVFYTLEKVKGSFYSMSNMTMKLFRYRREGDNYVLLSERGSCEKYFDFEHHRAVMDKDQNIYFYYRRGNSFSYWPNDNQLKIKNYPVSGVNLEDTNLAIDRQTGLIYATHNKDTKYIVRQTKPGDFTFEEWLRFDELFAPGKMWNPLRLGFSKGQLWASMVIFNEGDNFSQLYEYWVFDTKATLLEKQTAVNAYTSFYPGSPATGLRLDFVRKRSGGDGPGPKDMSLRYVNTATGDKTSIIRISQEKSDLSLSSTNFSDNATLFSIYNLYKYEDKAMLRLVTYHPDSGKSKFLLPLLSTKPAAPHKNKRKYK</sequence>
<name>A0A3B1AV39_9ZZZZ</name>
<gene>
    <name evidence="1" type="ORF">MNBD_GAMMA21-2906</name>
</gene>
<organism evidence="1">
    <name type="scientific">hydrothermal vent metagenome</name>
    <dbReference type="NCBI Taxonomy" id="652676"/>
    <lineage>
        <taxon>unclassified sequences</taxon>
        <taxon>metagenomes</taxon>
        <taxon>ecological metagenomes</taxon>
    </lineage>
</organism>
<protein>
    <submittedName>
        <fullName evidence="1">Uncharacterized protein</fullName>
    </submittedName>
</protein>
<proteinExistence type="predicted"/>
<accession>A0A3B1AV39</accession>
<dbReference type="EMBL" id="UOFR01000055">
    <property type="protein sequence ID" value="VAW97824.1"/>
    <property type="molecule type" value="Genomic_DNA"/>
</dbReference>
<evidence type="ECO:0000313" key="1">
    <source>
        <dbReference type="EMBL" id="VAW97824.1"/>
    </source>
</evidence>
<dbReference type="AlphaFoldDB" id="A0A3B1AV39"/>
<reference evidence="1" key="1">
    <citation type="submission" date="2018-06" db="EMBL/GenBank/DDBJ databases">
        <authorList>
            <person name="Zhirakovskaya E."/>
        </authorList>
    </citation>
    <scope>NUCLEOTIDE SEQUENCE</scope>
</reference>